<feature type="domain" description="6-phosphogluconate dehydrogenase NADP-binding" evidence="3">
    <location>
        <begin position="2"/>
        <end position="156"/>
    </location>
</feature>
<dbReference type="InterPro" id="IPR051265">
    <property type="entry name" value="HIBADH-related_NP60_sf"/>
</dbReference>
<evidence type="ECO:0000256" key="2">
    <source>
        <dbReference type="ARBA" id="ARBA00023027"/>
    </source>
</evidence>
<dbReference type="EMBL" id="OX458932">
    <property type="protein sequence ID" value="CAI9086524.1"/>
    <property type="molecule type" value="Genomic_DNA"/>
</dbReference>
<evidence type="ECO:0000256" key="1">
    <source>
        <dbReference type="ARBA" id="ARBA00023002"/>
    </source>
</evidence>
<evidence type="ECO:0000313" key="6">
    <source>
        <dbReference type="Proteomes" id="UP001161497"/>
    </source>
</evidence>
<evidence type="ECO:0000259" key="4">
    <source>
        <dbReference type="Pfam" id="PF14833"/>
    </source>
</evidence>
<dbReference type="Pfam" id="PF14833">
    <property type="entry name" value="NAD_binding_11"/>
    <property type="match status" value="1"/>
</dbReference>
<proteinExistence type="predicted"/>
<dbReference type="InterPro" id="IPR015815">
    <property type="entry name" value="HIBADH-related"/>
</dbReference>
<evidence type="ECO:0000313" key="5">
    <source>
        <dbReference type="EMBL" id="CAI9086524.1"/>
    </source>
</evidence>
<keyword evidence="6" id="KW-1185">Reference proteome</keyword>
<dbReference type="InterPro" id="IPR029154">
    <property type="entry name" value="HIBADH-like_NADP-bd"/>
</dbReference>
<dbReference type="PANTHER" id="PTHR43580:SF2">
    <property type="entry name" value="CYTOKINE-LIKE NUCLEAR FACTOR N-PAC"/>
    <property type="match status" value="1"/>
</dbReference>
<dbReference type="GO" id="GO:0016491">
    <property type="term" value="F:oxidoreductase activity"/>
    <property type="evidence" value="ECO:0007669"/>
    <property type="project" value="UniProtKB-KW"/>
</dbReference>
<dbReference type="InterPro" id="IPR008927">
    <property type="entry name" value="6-PGluconate_DH-like_C_sf"/>
</dbReference>
<name>A0ABM9IFN4_9BACT</name>
<evidence type="ECO:0000259" key="3">
    <source>
        <dbReference type="Pfam" id="PF03446"/>
    </source>
</evidence>
<keyword evidence="2" id="KW-0520">NAD</keyword>
<dbReference type="InterPro" id="IPR036291">
    <property type="entry name" value="NAD(P)-bd_dom_sf"/>
</dbReference>
<dbReference type="InterPro" id="IPR013328">
    <property type="entry name" value="6PGD_dom2"/>
</dbReference>
<dbReference type="PIRSF" id="PIRSF000103">
    <property type="entry name" value="HIBADH"/>
    <property type="match status" value="1"/>
</dbReference>
<dbReference type="SUPFAM" id="SSF51735">
    <property type="entry name" value="NAD(P)-binding Rossmann-fold domains"/>
    <property type="match status" value="1"/>
</dbReference>
<dbReference type="PANTHER" id="PTHR43580">
    <property type="entry name" value="OXIDOREDUCTASE GLYR1-RELATED"/>
    <property type="match status" value="1"/>
</dbReference>
<keyword evidence="1 5" id="KW-0560">Oxidoreductase</keyword>
<dbReference type="Gene3D" id="1.10.1040.10">
    <property type="entry name" value="N-(1-d-carboxylethyl)-l-norvaline Dehydrogenase, domain 2"/>
    <property type="match status" value="1"/>
</dbReference>
<gene>
    <name evidence="5" type="primary">yfjR</name>
    <name evidence="5" type="ORF">MFUM_2214</name>
</gene>
<dbReference type="Pfam" id="PF03446">
    <property type="entry name" value="NAD_binding_2"/>
    <property type="match status" value="1"/>
</dbReference>
<accession>A0ABM9IFN4</accession>
<dbReference type="RefSeq" id="WP_009058271.1">
    <property type="nucleotide sequence ID" value="NZ_JAHXRZ010000001.1"/>
</dbReference>
<protein>
    <submittedName>
        <fullName evidence="5">Uncharacterized oxidoreductase YfjR</fullName>
        <ecNumber evidence="5">1.1.-.-</ecNumber>
    </submittedName>
</protein>
<feature type="domain" description="3-hydroxyisobutyrate dehydrogenase-like NAD-binding" evidence="4">
    <location>
        <begin position="167"/>
        <end position="282"/>
    </location>
</feature>
<dbReference type="Proteomes" id="UP001161497">
    <property type="component" value="Chromosome"/>
</dbReference>
<dbReference type="Gene3D" id="3.40.50.720">
    <property type="entry name" value="NAD(P)-binding Rossmann-like Domain"/>
    <property type="match status" value="1"/>
</dbReference>
<dbReference type="SUPFAM" id="SSF48179">
    <property type="entry name" value="6-phosphogluconate dehydrogenase C-terminal domain-like"/>
    <property type="match status" value="1"/>
</dbReference>
<organism evidence="5 6">
    <name type="scientific">Candidatus Methylacidiphilum fumarolicum</name>
    <dbReference type="NCBI Taxonomy" id="591154"/>
    <lineage>
        <taxon>Bacteria</taxon>
        <taxon>Pseudomonadati</taxon>
        <taxon>Verrucomicrobiota</taxon>
        <taxon>Methylacidiphilae</taxon>
        <taxon>Methylacidiphilales</taxon>
        <taxon>Methylacidiphilaceae</taxon>
        <taxon>Methylacidiphilum (ex Ratnadevi et al. 2023)</taxon>
    </lineage>
</organism>
<dbReference type="EC" id="1.1.-.-" evidence="5"/>
<sequence>MKIGFIGTGKMGYPMAQNLLASGKELFIFNRTKEKADPLAAFGAKILGCPKEVATSSDVVITMLANDEALLEITAGSEGIIHGLPKEGIHLSMSTVSPKVIQEIQRMHAAKNQILVSAPVFGRPDAAARKELWIITAGPLEAVRKCHSIFQALGRGYSNFGEDPAKANIVKILGNFLIMTVIEALSESFCLAQRAKILPQDFLSAVNQALFRSPLYENYGQLIVKKAFREPGFTLQLGFKDATLARDLVQSYRVPLPYLDVVYWRFLSALNHGKADLDFAAISSEVFDCCEVPPPLSD</sequence>
<reference evidence="5" key="1">
    <citation type="submission" date="2023-03" db="EMBL/GenBank/DDBJ databases">
        <authorList>
            <person name="Cremers G."/>
            <person name="Picone N."/>
        </authorList>
    </citation>
    <scope>NUCLEOTIDE SEQUENCE</scope>
    <source>
        <strain evidence="5">Sample_alias</strain>
    </source>
</reference>
<dbReference type="InterPro" id="IPR006115">
    <property type="entry name" value="6PGDH_NADP-bd"/>
</dbReference>